<dbReference type="PROSITE" id="PS00170">
    <property type="entry name" value="CSA_PPIASE_1"/>
    <property type="match status" value="1"/>
</dbReference>
<evidence type="ECO:0000256" key="11">
    <source>
        <dbReference type="SAM" id="MobiDB-lite"/>
    </source>
</evidence>
<evidence type="ECO:0000256" key="6">
    <source>
        <dbReference type="ARBA" id="ARBA00022679"/>
    </source>
</evidence>
<comment type="subcellular location">
    <subcellularLocation>
        <location evidence="4">Nucleus</location>
    </subcellularLocation>
</comment>
<dbReference type="FunFam" id="3.30.40.10:FF:000079">
    <property type="entry name" value="Peptidyl-prolyl cis-trans isomerase 2"/>
    <property type="match status" value="1"/>
</dbReference>
<dbReference type="CDD" id="cd01923">
    <property type="entry name" value="cyclophilin_RING"/>
    <property type="match status" value="1"/>
</dbReference>
<dbReference type="Pfam" id="PF00160">
    <property type="entry name" value="Pro_isomerase"/>
    <property type="match status" value="1"/>
</dbReference>
<dbReference type="CDD" id="cd16663">
    <property type="entry name" value="RING-Ubox_PPIL2"/>
    <property type="match status" value="1"/>
</dbReference>
<feature type="region of interest" description="Disordered" evidence="11">
    <location>
        <begin position="454"/>
        <end position="564"/>
    </location>
</feature>
<dbReference type="Proteomes" id="UP000650833">
    <property type="component" value="Unassembled WGS sequence"/>
</dbReference>
<evidence type="ECO:0000256" key="2">
    <source>
        <dbReference type="ARBA" id="ARBA00000971"/>
    </source>
</evidence>
<evidence type="ECO:0000256" key="5">
    <source>
        <dbReference type="ARBA" id="ARBA00007930"/>
    </source>
</evidence>
<dbReference type="SUPFAM" id="SSF50891">
    <property type="entry name" value="Cyclophilin-like"/>
    <property type="match status" value="1"/>
</dbReference>
<keyword evidence="7" id="KW-0833">Ubl conjugation pathway</keyword>
<evidence type="ECO:0000256" key="8">
    <source>
        <dbReference type="ARBA" id="ARBA00023110"/>
    </source>
</evidence>
<dbReference type="AlphaFoldDB" id="A0A8H7V7P7"/>
<evidence type="ECO:0000313" key="15">
    <source>
        <dbReference type="Proteomes" id="UP000650833"/>
    </source>
</evidence>
<gene>
    <name evidence="14" type="ORF">INT46_004537</name>
</gene>
<evidence type="ECO:0000313" key="14">
    <source>
        <dbReference type="EMBL" id="KAG2204279.1"/>
    </source>
</evidence>
<dbReference type="SMART" id="SM00504">
    <property type="entry name" value="Ubox"/>
    <property type="match status" value="1"/>
</dbReference>
<comment type="catalytic activity">
    <reaction evidence="2">
        <text>[protein]-peptidylproline (omega=180) = [protein]-peptidylproline (omega=0)</text>
        <dbReference type="Rhea" id="RHEA:16237"/>
        <dbReference type="Rhea" id="RHEA-COMP:10747"/>
        <dbReference type="Rhea" id="RHEA-COMP:10748"/>
        <dbReference type="ChEBI" id="CHEBI:83833"/>
        <dbReference type="ChEBI" id="CHEBI:83834"/>
        <dbReference type="EC" id="5.2.1.8"/>
    </reaction>
</comment>
<comment type="similarity">
    <text evidence="5">Belongs to the cyclophilin-type PPIase family. PPIL2 subfamily.</text>
</comment>
<dbReference type="GO" id="GO:0006457">
    <property type="term" value="P:protein folding"/>
    <property type="evidence" value="ECO:0007669"/>
    <property type="project" value="InterPro"/>
</dbReference>
<dbReference type="InterPro" id="IPR002130">
    <property type="entry name" value="Cyclophilin-type_PPIase_dom"/>
</dbReference>
<dbReference type="FunFam" id="2.40.100.10:FF:000014">
    <property type="entry name" value="Peptidyl-prolyl cis-trans isomerase cyp65"/>
    <property type="match status" value="1"/>
</dbReference>
<keyword evidence="10" id="KW-0539">Nucleus</keyword>
<reference evidence="14" key="1">
    <citation type="submission" date="2020-12" db="EMBL/GenBank/DDBJ databases">
        <title>Metabolic potential, ecology and presence of endohyphal bacteria is reflected in genomic diversity of Mucoromycotina.</title>
        <authorList>
            <person name="Muszewska A."/>
            <person name="Okrasinska A."/>
            <person name="Steczkiewicz K."/>
            <person name="Drgas O."/>
            <person name="Orlowska M."/>
            <person name="Perlinska-Lenart U."/>
            <person name="Aleksandrzak-Piekarczyk T."/>
            <person name="Szatraj K."/>
            <person name="Zielenkiewicz U."/>
            <person name="Pilsyk S."/>
            <person name="Malc E."/>
            <person name="Mieczkowski P."/>
            <person name="Kruszewska J.S."/>
            <person name="Biernat P."/>
            <person name="Pawlowska J."/>
        </authorList>
    </citation>
    <scope>NUCLEOTIDE SEQUENCE</scope>
    <source>
        <strain evidence="14">CBS 226.32</strain>
    </source>
</reference>
<dbReference type="PROSITE" id="PS50072">
    <property type="entry name" value="CSA_PPIASE_2"/>
    <property type="match status" value="1"/>
</dbReference>
<keyword evidence="9" id="KW-0413">Isomerase</keyword>
<evidence type="ECO:0000256" key="3">
    <source>
        <dbReference type="ARBA" id="ARBA00003697"/>
    </source>
</evidence>
<evidence type="ECO:0008006" key="16">
    <source>
        <dbReference type="Google" id="ProtNLM"/>
    </source>
</evidence>
<dbReference type="GO" id="GO:0003755">
    <property type="term" value="F:peptidyl-prolyl cis-trans isomerase activity"/>
    <property type="evidence" value="ECO:0007669"/>
    <property type="project" value="UniProtKB-KW"/>
</dbReference>
<comment type="function">
    <text evidence="3">May catalyze the cis-trans isomerization of proline imidic peptide bonds in oligopeptides thereby assisting the folding of proteins. May also function as a chaperone, playing a role in intracellular transport of proteins. May also have a protein ubiquitin ligase activity acting as an E3 ubiquitin protein ligase or as a ubiquitin-ubiquitin ligase promoting elongation of ubiquitin chains on proteins.</text>
</comment>
<dbReference type="InterPro" id="IPR029000">
    <property type="entry name" value="Cyclophilin-like_dom_sf"/>
</dbReference>
<dbReference type="PROSITE" id="PS51698">
    <property type="entry name" value="U_BOX"/>
    <property type="match status" value="1"/>
</dbReference>
<dbReference type="GO" id="GO:0000209">
    <property type="term" value="P:protein polyubiquitination"/>
    <property type="evidence" value="ECO:0007669"/>
    <property type="project" value="TreeGrafter"/>
</dbReference>
<organism evidence="14 15">
    <name type="scientific">Mucor plumbeus</name>
    <dbReference type="NCBI Taxonomy" id="97098"/>
    <lineage>
        <taxon>Eukaryota</taxon>
        <taxon>Fungi</taxon>
        <taxon>Fungi incertae sedis</taxon>
        <taxon>Mucoromycota</taxon>
        <taxon>Mucoromycotina</taxon>
        <taxon>Mucoromycetes</taxon>
        <taxon>Mucorales</taxon>
        <taxon>Mucorineae</taxon>
        <taxon>Mucoraceae</taxon>
        <taxon>Mucor</taxon>
    </lineage>
</organism>
<dbReference type="InterPro" id="IPR026951">
    <property type="entry name" value="PPIL2_U-box_dom"/>
</dbReference>
<evidence type="ECO:0000256" key="1">
    <source>
        <dbReference type="ARBA" id="ARBA00000900"/>
    </source>
</evidence>
<keyword evidence="8" id="KW-0697">Rotamase</keyword>
<feature type="compositionally biased region" description="Acidic residues" evidence="11">
    <location>
        <begin position="525"/>
        <end position="536"/>
    </location>
</feature>
<dbReference type="Gene3D" id="2.40.100.10">
    <property type="entry name" value="Cyclophilin-like"/>
    <property type="match status" value="1"/>
</dbReference>
<dbReference type="InterPro" id="IPR044666">
    <property type="entry name" value="Cyclophilin_A-like"/>
</dbReference>
<feature type="compositionally biased region" description="Low complexity" evidence="11">
    <location>
        <begin position="505"/>
        <end position="514"/>
    </location>
</feature>
<evidence type="ECO:0000256" key="10">
    <source>
        <dbReference type="ARBA" id="ARBA00023242"/>
    </source>
</evidence>
<dbReference type="SUPFAM" id="SSF57850">
    <property type="entry name" value="RING/U-box"/>
    <property type="match status" value="1"/>
</dbReference>
<evidence type="ECO:0000259" key="12">
    <source>
        <dbReference type="PROSITE" id="PS50072"/>
    </source>
</evidence>
<evidence type="ECO:0000256" key="9">
    <source>
        <dbReference type="ARBA" id="ARBA00023235"/>
    </source>
</evidence>
<evidence type="ECO:0000256" key="4">
    <source>
        <dbReference type="ARBA" id="ARBA00004123"/>
    </source>
</evidence>
<dbReference type="InterPro" id="IPR003613">
    <property type="entry name" value="Ubox_domain"/>
</dbReference>
<accession>A0A8H7V7P7</accession>
<comment type="caution">
    <text evidence="14">The sequence shown here is derived from an EMBL/GenBank/DDBJ whole genome shotgun (WGS) entry which is preliminary data.</text>
</comment>
<feature type="compositionally biased region" description="Basic and acidic residues" evidence="11">
    <location>
        <begin position="457"/>
        <end position="480"/>
    </location>
</feature>
<feature type="domain" description="PPIase cyclophilin-type" evidence="12">
    <location>
        <begin position="295"/>
        <end position="441"/>
    </location>
</feature>
<feature type="domain" description="U-box" evidence="13">
    <location>
        <begin position="38"/>
        <end position="111"/>
    </location>
</feature>
<feature type="compositionally biased region" description="Low complexity" evidence="11">
    <location>
        <begin position="545"/>
        <end position="557"/>
    </location>
</feature>
<sequence length="564" mass="63779">MGKWTDKLYITHSEWSGEVGQHSASAGISGKTASSGFKRLPFYCCSLSLQPFEHPVCTSDGIIFDLVHIIPYIKKYGTNPVTGEKLQTKDLIKLNFYKNEKDEFYCPVTFKVFTDHTAIAAIKTTGNVFAYDTIEKLNIKAKHWRDLINDEPFTRKDIIMIQDPHNLEKRDMSKFDYVKTNKKVVNVAEELEKRKPTHNINVAGLGNTKKVFDALATKNKKEEEGEGDNKKIPTAFHQTKAKLPYNAAHYTTGEAAESFTSTAMSTYTQSTRALIDEDDFMYKKIKSKSYARIITNYGNINVELFSDRVQRTCHNFVQLAKTGYYNGVLFHRNIKKFMIQGGDPTGTGRGGQSIWKHDFPDEIKTTLTHNARGILSMANKGKDTNSSQFFITYAPAPQLDGKHTVFGKVVGGLDVLKKLEAIPVDEKDRPERDIKIKQIQVFVDPFEEYQTRLKNKLSHEANRDAEDEEARRKREKEDKMGWFGPSISKQNSADTNAGVGKYLQSAASTAASDVSAKKNKRNADDVEQDLNAEEEIGVSQKKFKALQQQQSQQNKSSYGNFDNF</sequence>
<dbReference type="OrthoDB" id="407558at2759"/>
<dbReference type="PRINTS" id="PR00153">
    <property type="entry name" value="CSAPPISMRASE"/>
</dbReference>
<comment type="catalytic activity">
    <reaction evidence="1">
        <text>S-ubiquitinyl-[E2 ubiquitin-conjugating enzyme]-L-cysteine + [acceptor protein]-L-lysine = [E2 ubiquitin-conjugating enzyme]-L-cysteine + N(6)-ubiquitinyl-[acceptor protein]-L-lysine.</text>
        <dbReference type="EC" id="2.3.2.27"/>
    </reaction>
</comment>
<proteinExistence type="inferred from homology"/>
<dbReference type="EMBL" id="JAEPRC010000201">
    <property type="protein sequence ID" value="KAG2204279.1"/>
    <property type="molecule type" value="Genomic_DNA"/>
</dbReference>
<keyword evidence="6" id="KW-0808">Transferase</keyword>
<dbReference type="PANTHER" id="PTHR45625">
    <property type="entry name" value="PEPTIDYL-PROLYL CIS-TRANS ISOMERASE-RELATED"/>
    <property type="match status" value="1"/>
</dbReference>
<evidence type="ECO:0000256" key="7">
    <source>
        <dbReference type="ARBA" id="ARBA00022786"/>
    </source>
</evidence>
<dbReference type="GO" id="GO:0071013">
    <property type="term" value="C:catalytic step 2 spliceosome"/>
    <property type="evidence" value="ECO:0007669"/>
    <property type="project" value="TreeGrafter"/>
</dbReference>
<dbReference type="InterPro" id="IPR013083">
    <property type="entry name" value="Znf_RING/FYVE/PHD"/>
</dbReference>
<keyword evidence="15" id="KW-1185">Reference proteome</keyword>
<dbReference type="Gene3D" id="3.30.40.10">
    <property type="entry name" value="Zinc/RING finger domain, C3HC4 (zinc finger)"/>
    <property type="match status" value="1"/>
</dbReference>
<dbReference type="PANTHER" id="PTHR45625:SF1">
    <property type="entry name" value="RING-TYPE E3 UBIQUITIN-PROTEIN LIGASE PPIL2"/>
    <property type="match status" value="1"/>
</dbReference>
<evidence type="ECO:0000259" key="13">
    <source>
        <dbReference type="PROSITE" id="PS51698"/>
    </source>
</evidence>
<dbReference type="InterPro" id="IPR020892">
    <property type="entry name" value="Cyclophilin-type_PPIase_CS"/>
</dbReference>
<protein>
    <recommendedName>
        <fullName evidence="16">Peptidylprolyl isomerase</fullName>
    </recommendedName>
</protein>
<name>A0A8H7V7P7_9FUNG</name>
<dbReference type="GO" id="GO:0061630">
    <property type="term" value="F:ubiquitin protein ligase activity"/>
    <property type="evidence" value="ECO:0007669"/>
    <property type="project" value="UniProtKB-EC"/>
</dbReference>